<dbReference type="Gene3D" id="1.10.357.20">
    <property type="entry name" value="SLC41 divalent cation transporters, integral membrane domain"/>
    <property type="match status" value="1"/>
</dbReference>
<dbReference type="InterPro" id="IPR046342">
    <property type="entry name" value="CBS_dom_sf"/>
</dbReference>
<dbReference type="RefSeq" id="WP_188410022.1">
    <property type="nucleotide sequence ID" value="NZ_BMCP01000002.1"/>
</dbReference>
<reference evidence="11" key="2">
    <citation type="submission" date="2020-09" db="EMBL/GenBank/DDBJ databases">
        <authorList>
            <person name="Sun Q."/>
            <person name="Sedlacek I."/>
        </authorList>
    </citation>
    <scope>NUCLEOTIDE SEQUENCE</scope>
    <source>
        <strain evidence="11">CCM 7684</strain>
    </source>
</reference>
<feature type="domain" description="CBS" evidence="10">
    <location>
        <begin position="225"/>
        <end position="281"/>
    </location>
</feature>
<evidence type="ECO:0000256" key="8">
    <source>
        <dbReference type="PROSITE-ProRule" id="PRU00703"/>
    </source>
</evidence>
<feature type="transmembrane region" description="Helical" evidence="9">
    <location>
        <begin position="445"/>
        <end position="468"/>
    </location>
</feature>
<dbReference type="Pfam" id="PF01769">
    <property type="entry name" value="MgtE"/>
    <property type="match status" value="1"/>
</dbReference>
<evidence type="ECO:0000256" key="4">
    <source>
        <dbReference type="ARBA" id="ARBA00022692"/>
    </source>
</evidence>
<dbReference type="InterPro" id="IPR038076">
    <property type="entry name" value="MgtE_N_sf"/>
</dbReference>
<evidence type="ECO:0000256" key="6">
    <source>
        <dbReference type="ARBA" id="ARBA00022989"/>
    </source>
</evidence>
<dbReference type="PANTHER" id="PTHR43773:SF1">
    <property type="entry name" value="MAGNESIUM TRANSPORTER MGTE"/>
    <property type="match status" value="1"/>
</dbReference>
<dbReference type="SUPFAM" id="SSF158791">
    <property type="entry name" value="MgtE N-terminal domain-like"/>
    <property type="match status" value="1"/>
</dbReference>
<name>A0A8J2YJ64_9RHOB</name>
<evidence type="ECO:0000313" key="12">
    <source>
        <dbReference type="Proteomes" id="UP000602745"/>
    </source>
</evidence>
<dbReference type="InterPro" id="IPR006669">
    <property type="entry name" value="MgtE_transporter"/>
</dbReference>
<keyword evidence="12" id="KW-1185">Reference proteome</keyword>
<protein>
    <recommendedName>
        <fullName evidence="9">Magnesium transporter MgtE</fullName>
    </recommendedName>
</protein>
<dbReference type="Gene3D" id="1.25.60.10">
    <property type="entry name" value="MgtE N-terminal domain-like"/>
    <property type="match status" value="1"/>
</dbReference>
<comment type="subcellular location">
    <subcellularLocation>
        <location evidence="9">Cell membrane</location>
        <topology evidence="9">Multi-pass membrane protein</topology>
    </subcellularLocation>
    <subcellularLocation>
        <location evidence="1">Membrane</location>
        <topology evidence="1">Multi-pass membrane protein</topology>
    </subcellularLocation>
</comment>
<keyword evidence="5 9" id="KW-0460">Magnesium</keyword>
<evidence type="ECO:0000256" key="2">
    <source>
        <dbReference type="ARBA" id="ARBA00009749"/>
    </source>
</evidence>
<sequence length="472" mass="51816">MSDTDRITEDEAVTGAGALRDAEGHISAAFTDAIREAIDAAAADQLKQLMADVAHEADVADLIEALDPEHRPIFIQLLGADFDFTALTELDENVRVQILEELPTETVVEGMRDLDSDDAVYILEDLDAEDRAEILDRLPVLDRAALLRSLDLPEESAGRRMQTDFIAVPAYWSVGQVIDYFRDAKDLPETFYEVFVIDPFYKLLGTLALDKLLRSKRQTRIEQILDSEVRRVAATEDQEEAARLFERYNLVSAPVVDENGRLVGVLTIDDIVDVIQEEAEEDIRALGGVGDEELSDRVPAIIRSRFPWLFFNMFTAFVAASVIGLFDGTIERMVALAVLMPIVASMGGNAGTQAMTVTVRALAAREISRRQAPRVLWREACVGLLNGGMLALMIGTVAGMWFSDLQLGAVIGVALIINMVVAGCFGVLIPLTLDRFKLDPAVASPVFLTTVTDVVGFFAFLGLAAWWFGIGF</sequence>
<keyword evidence="3 9" id="KW-0813">Transport</keyword>
<gene>
    <name evidence="11" type="ORF">GCM10007276_24780</name>
</gene>
<dbReference type="EMBL" id="BMCP01000002">
    <property type="protein sequence ID" value="GGE46618.1"/>
    <property type="molecule type" value="Genomic_DNA"/>
</dbReference>
<dbReference type="Gene3D" id="3.10.580.10">
    <property type="entry name" value="CBS-domain"/>
    <property type="match status" value="1"/>
</dbReference>
<keyword evidence="9" id="KW-1003">Cell membrane</keyword>
<evidence type="ECO:0000313" key="11">
    <source>
        <dbReference type="EMBL" id="GGE46618.1"/>
    </source>
</evidence>
<evidence type="ECO:0000256" key="1">
    <source>
        <dbReference type="ARBA" id="ARBA00004141"/>
    </source>
</evidence>
<dbReference type="GO" id="GO:0005886">
    <property type="term" value="C:plasma membrane"/>
    <property type="evidence" value="ECO:0007669"/>
    <property type="project" value="UniProtKB-SubCell"/>
</dbReference>
<accession>A0A8J2YJ64</accession>
<keyword evidence="8" id="KW-0129">CBS domain</keyword>
<dbReference type="Pfam" id="PF03448">
    <property type="entry name" value="MgtE_N"/>
    <property type="match status" value="1"/>
</dbReference>
<keyword evidence="7 9" id="KW-0472">Membrane</keyword>
<evidence type="ECO:0000256" key="5">
    <source>
        <dbReference type="ARBA" id="ARBA00022842"/>
    </source>
</evidence>
<dbReference type="Pfam" id="PF00571">
    <property type="entry name" value="CBS"/>
    <property type="match status" value="1"/>
</dbReference>
<evidence type="ECO:0000259" key="10">
    <source>
        <dbReference type="PROSITE" id="PS51371"/>
    </source>
</evidence>
<feature type="transmembrane region" description="Helical" evidence="9">
    <location>
        <begin position="306"/>
        <end position="326"/>
    </location>
</feature>
<dbReference type="GO" id="GO:0015095">
    <property type="term" value="F:magnesium ion transmembrane transporter activity"/>
    <property type="evidence" value="ECO:0007669"/>
    <property type="project" value="UniProtKB-UniRule"/>
</dbReference>
<proteinExistence type="inferred from homology"/>
<keyword evidence="9" id="KW-0479">Metal-binding</keyword>
<dbReference type="PROSITE" id="PS51371">
    <property type="entry name" value="CBS"/>
    <property type="match status" value="1"/>
</dbReference>
<organism evidence="11 12">
    <name type="scientific">Agaricicola taiwanensis</name>
    <dbReference type="NCBI Taxonomy" id="591372"/>
    <lineage>
        <taxon>Bacteria</taxon>
        <taxon>Pseudomonadati</taxon>
        <taxon>Pseudomonadota</taxon>
        <taxon>Alphaproteobacteria</taxon>
        <taxon>Rhodobacterales</taxon>
        <taxon>Paracoccaceae</taxon>
        <taxon>Agaricicola</taxon>
    </lineage>
</organism>
<dbReference type="SUPFAM" id="SSF54631">
    <property type="entry name" value="CBS-domain pair"/>
    <property type="match status" value="1"/>
</dbReference>
<dbReference type="NCBIfam" id="TIGR00400">
    <property type="entry name" value="mgtE"/>
    <property type="match status" value="1"/>
</dbReference>
<dbReference type="InterPro" id="IPR006668">
    <property type="entry name" value="Mg_transptr_MgtE_intracell_dom"/>
</dbReference>
<comment type="caution">
    <text evidence="11">The sequence shown here is derived from an EMBL/GenBank/DDBJ whole genome shotgun (WGS) entry which is preliminary data.</text>
</comment>
<comment type="function">
    <text evidence="9">Acts as a magnesium transporter.</text>
</comment>
<dbReference type="PANTHER" id="PTHR43773">
    <property type="entry name" value="MAGNESIUM TRANSPORTER MGTE"/>
    <property type="match status" value="1"/>
</dbReference>
<dbReference type="AlphaFoldDB" id="A0A8J2YJ64"/>
<evidence type="ECO:0000256" key="9">
    <source>
        <dbReference type="RuleBase" id="RU362011"/>
    </source>
</evidence>
<feature type="transmembrane region" description="Helical" evidence="9">
    <location>
        <begin position="375"/>
        <end position="402"/>
    </location>
</feature>
<dbReference type="GO" id="GO:0046872">
    <property type="term" value="F:metal ion binding"/>
    <property type="evidence" value="ECO:0007669"/>
    <property type="project" value="UniProtKB-KW"/>
</dbReference>
<keyword evidence="4 9" id="KW-0812">Transmembrane</keyword>
<feature type="transmembrane region" description="Helical" evidence="9">
    <location>
        <begin position="408"/>
        <end position="433"/>
    </location>
</feature>
<comment type="similarity">
    <text evidence="2 9">Belongs to the SLC41A transporter family.</text>
</comment>
<reference evidence="11" key="1">
    <citation type="journal article" date="2014" name="Int. J. Syst. Evol. Microbiol.">
        <title>Complete genome sequence of Corynebacterium casei LMG S-19264T (=DSM 44701T), isolated from a smear-ripened cheese.</title>
        <authorList>
            <consortium name="US DOE Joint Genome Institute (JGI-PGF)"/>
            <person name="Walter F."/>
            <person name="Albersmeier A."/>
            <person name="Kalinowski J."/>
            <person name="Ruckert C."/>
        </authorList>
    </citation>
    <scope>NUCLEOTIDE SEQUENCE</scope>
    <source>
        <strain evidence="11">CCM 7684</strain>
    </source>
</reference>
<dbReference type="InterPro" id="IPR006667">
    <property type="entry name" value="SLC41_membr_dom"/>
</dbReference>
<feature type="transmembrane region" description="Helical" evidence="9">
    <location>
        <begin position="338"/>
        <end position="363"/>
    </location>
</feature>
<dbReference type="SMART" id="SM00116">
    <property type="entry name" value="CBS"/>
    <property type="match status" value="1"/>
</dbReference>
<comment type="subunit">
    <text evidence="9">Homodimer.</text>
</comment>
<dbReference type="Proteomes" id="UP000602745">
    <property type="component" value="Unassembled WGS sequence"/>
</dbReference>
<dbReference type="SMART" id="SM00924">
    <property type="entry name" value="MgtE_N"/>
    <property type="match status" value="1"/>
</dbReference>
<dbReference type="InterPro" id="IPR036739">
    <property type="entry name" value="SLC41_membr_dom_sf"/>
</dbReference>
<keyword evidence="6 9" id="KW-1133">Transmembrane helix</keyword>
<dbReference type="InterPro" id="IPR000644">
    <property type="entry name" value="CBS_dom"/>
</dbReference>
<dbReference type="CDD" id="cd04606">
    <property type="entry name" value="CBS_pair_Mg_transporter"/>
    <property type="match status" value="1"/>
</dbReference>
<evidence type="ECO:0000256" key="7">
    <source>
        <dbReference type="ARBA" id="ARBA00023136"/>
    </source>
</evidence>
<dbReference type="SUPFAM" id="SSF161093">
    <property type="entry name" value="MgtE membrane domain-like"/>
    <property type="match status" value="1"/>
</dbReference>
<evidence type="ECO:0000256" key="3">
    <source>
        <dbReference type="ARBA" id="ARBA00022448"/>
    </source>
</evidence>